<dbReference type="EMBL" id="WKLP01000022">
    <property type="protein sequence ID" value="MRY12835.1"/>
    <property type="molecule type" value="Genomic_DNA"/>
</dbReference>
<accession>A0A6G1ZGA3</accession>
<dbReference type="RefSeq" id="WP_007654339.1">
    <property type="nucleotide sequence ID" value="NZ_CAJSYT010000001.1"/>
</dbReference>
<proteinExistence type="predicted"/>
<organism evidence="1">
    <name type="scientific">Parabacteroides goldsteinii</name>
    <dbReference type="NCBI Taxonomy" id="328812"/>
    <lineage>
        <taxon>Bacteria</taxon>
        <taxon>Pseudomonadati</taxon>
        <taxon>Bacteroidota</taxon>
        <taxon>Bacteroidia</taxon>
        <taxon>Bacteroidales</taxon>
        <taxon>Tannerellaceae</taxon>
        <taxon>Parabacteroides</taxon>
    </lineage>
</organism>
<reference evidence="1" key="1">
    <citation type="journal article" date="2019" name="Nat. Med.">
        <title>A library of human gut bacterial isolates paired with longitudinal multiomics data enables mechanistic microbiome research.</title>
        <authorList>
            <person name="Poyet M."/>
            <person name="Groussin M."/>
            <person name="Gibbons S.M."/>
            <person name="Avila-Pacheco J."/>
            <person name="Jiang X."/>
            <person name="Kearney S.M."/>
            <person name="Perrotta A.R."/>
            <person name="Berdy B."/>
            <person name="Zhao S."/>
            <person name="Lieberman T.D."/>
            <person name="Swanson P.K."/>
            <person name="Smith M."/>
            <person name="Roesemann S."/>
            <person name="Alexander J.E."/>
            <person name="Rich S.A."/>
            <person name="Livny J."/>
            <person name="Vlamakis H."/>
            <person name="Clish C."/>
            <person name="Bullock K."/>
            <person name="Deik A."/>
            <person name="Scott J."/>
            <person name="Pierce K.A."/>
            <person name="Xavier R.J."/>
            <person name="Alm E.J."/>
        </authorList>
    </citation>
    <scope>NUCLEOTIDE SEQUENCE</scope>
    <source>
        <strain evidence="1">BIOML-A4</strain>
    </source>
</reference>
<evidence type="ECO:0000313" key="1">
    <source>
        <dbReference type="EMBL" id="MRY12835.1"/>
    </source>
</evidence>
<sequence>MKIVHSSGQELKLNPGTVLEMERSNPFFNEYGEQSLPVKLPSDEYNRKILGFPDDMAGVNKMPSRADATIQDGLFSIRCRQAILSASRKDGIDTSFFLNIGSFYEKMKDVQLTTVFKDKVVKFSSLTTAINFVRSLMITPDPRFSCFPVLAESHDNGEIICLNRVGGPIKPDGYYTLWNEQYREETVDDKTVSTPAGYYITPFIKAMHLLEEVFKYLGYTLEESFFSRTEPFKSMVFLNNNIDTIVNAEIRYDQIVPSCNISTILDIFRYKFCCEFIPDEARRSVRIVLFNEIADGNASQDLTRLLTAPISINHGGKYKQVKLSAEKGPVLSYSNDEGKLVSLTPDYLSKSMYEIAAMYPEAFIDLTRGWIIREGFSAVDYVIEKVGTLNCGYYAGGTLEAEKKESPDTLVSIEFETLSSGVAPYIGTTRAINSKIVWNNDPTQGSNTENSTQEKSELKPMLCFTAHRTSRFDSGTIYAYLDTRERIWDYSLAYNGPDGLYEKFWRKYDDMLRNSMRPVTTKMLLSDIDKLNISAHEKVIINNQELLPNVIKYNIGKNVPTECTFLTTKLYNPVSSAKSESEHFPSSKYRWNRRWSNSVGSQYNWMQLKEQAPISFFPPPTEEEYRRGGRYHVETHACWFAIEIRLAGKIPILVDKIEGTLTVWLEPVLREW</sequence>
<gene>
    <name evidence="1" type="ORF">GKE01_15335</name>
</gene>
<name>A0A6G1ZGA3_9BACT</name>
<comment type="caution">
    <text evidence="1">The sequence shown here is derived from an EMBL/GenBank/DDBJ whole genome shotgun (WGS) entry which is preliminary data.</text>
</comment>
<protein>
    <submittedName>
        <fullName evidence="1">Uncharacterized protein</fullName>
    </submittedName>
</protein>
<dbReference type="AlphaFoldDB" id="A0A6G1ZGA3"/>